<dbReference type="AlphaFoldDB" id="A0AAJ0MNR0"/>
<dbReference type="PROSITE" id="PS51257">
    <property type="entry name" value="PROKAR_LIPOPROTEIN"/>
    <property type="match status" value="1"/>
</dbReference>
<dbReference type="RefSeq" id="XP_062689895.1">
    <property type="nucleotide sequence ID" value="XM_062837630.1"/>
</dbReference>
<reference evidence="2 3" key="1">
    <citation type="journal article" date="2023" name="Mol. Phylogenet. Evol.">
        <title>Genome-scale phylogeny and comparative genomics of the fungal order Sordariales.</title>
        <authorList>
            <person name="Hensen N."/>
            <person name="Bonometti L."/>
            <person name="Westerberg I."/>
            <person name="Brannstrom I.O."/>
            <person name="Guillou S."/>
            <person name="Cros-Aarteil S."/>
            <person name="Calhoun S."/>
            <person name="Haridas S."/>
            <person name="Kuo A."/>
            <person name="Mondo S."/>
            <person name="Pangilinan J."/>
            <person name="Riley R."/>
            <person name="LaButti K."/>
            <person name="Andreopoulos B."/>
            <person name="Lipzen A."/>
            <person name="Chen C."/>
            <person name="Yan M."/>
            <person name="Daum C."/>
            <person name="Ng V."/>
            <person name="Clum A."/>
            <person name="Steindorff A."/>
            <person name="Ohm R.A."/>
            <person name="Martin F."/>
            <person name="Silar P."/>
            <person name="Natvig D.O."/>
            <person name="Lalanne C."/>
            <person name="Gautier V."/>
            <person name="Ament-Velasquez S.L."/>
            <person name="Kruys A."/>
            <person name="Hutchinson M.I."/>
            <person name="Powell A.J."/>
            <person name="Barry K."/>
            <person name="Miller A.N."/>
            <person name="Grigoriev I.V."/>
            <person name="Debuchy R."/>
            <person name="Gladieux P."/>
            <person name="Hiltunen Thoren M."/>
            <person name="Johannesson H."/>
        </authorList>
    </citation>
    <scope>NUCLEOTIDE SEQUENCE [LARGE SCALE GENOMIC DNA]</scope>
    <source>
        <strain evidence="2 3">FGSC 10403</strain>
    </source>
</reference>
<keyword evidence="1" id="KW-0732">Signal</keyword>
<dbReference type="EMBL" id="JAULSX010000007">
    <property type="protein sequence ID" value="KAK3487768.1"/>
    <property type="molecule type" value="Genomic_DNA"/>
</dbReference>
<keyword evidence="3" id="KW-1185">Reference proteome</keyword>
<gene>
    <name evidence="2" type="ORF">B0T23DRAFT_386609</name>
</gene>
<evidence type="ECO:0000313" key="2">
    <source>
        <dbReference type="EMBL" id="KAK3487768.1"/>
    </source>
</evidence>
<feature type="signal peptide" evidence="1">
    <location>
        <begin position="1"/>
        <end position="25"/>
    </location>
</feature>
<evidence type="ECO:0000313" key="3">
    <source>
        <dbReference type="Proteomes" id="UP001285908"/>
    </source>
</evidence>
<organism evidence="2 3">
    <name type="scientific">Neurospora hispaniola</name>
    <dbReference type="NCBI Taxonomy" id="588809"/>
    <lineage>
        <taxon>Eukaryota</taxon>
        <taxon>Fungi</taxon>
        <taxon>Dikarya</taxon>
        <taxon>Ascomycota</taxon>
        <taxon>Pezizomycotina</taxon>
        <taxon>Sordariomycetes</taxon>
        <taxon>Sordariomycetidae</taxon>
        <taxon>Sordariales</taxon>
        <taxon>Sordariaceae</taxon>
        <taxon>Neurospora</taxon>
    </lineage>
</organism>
<name>A0AAJ0MNR0_9PEZI</name>
<protein>
    <submittedName>
        <fullName evidence="2">Uncharacterized protein</fullName>
    </submittedName>
</protein>
<dbReference type="GeneID" id="87875252"/>
<sequence length="72" mass="7895">MHKKLTSPEHLVLLLLFSLALLSCGDRGKLIVHPTSAAEDIAREEPLNYTSHTSLVEVWSTGAPDLGHNVYT</sequence>
<dbReference type="Proteomes" id="UP001285908">
    <property type="component" value="Unassembled WGS sequence"/>
</dbReference>
<accession>A0AAJ0MNR0</accession>
<feature type="chain" id="PRO_5042484594" evidence="1">
    <location>
        <begin position="26"/>
        <end position="72"/>
    </location>
</feature>
<evidence type="ECO:0000256" key="1">
    <source>
        <dbReference type="SAM" id="SignalP"/>
    </source>
</evidence>
<comment type="caution">
    <text evidence="2">The sequence shown here is derived from an EMBL/GenBank/DDBJ whole genome shotgun (WGS) entry which is preliminary data.</text>
</comment>
<proteinExistence type="predicted"/>